<gene>
    <name evidence="2" type="ORF">H5410_034003</name>
</gene>
<protein>
    <recommendedName>
        <fullName evidence="4">HMA domain-containing protein</fullName>
    </recommendedName>
</protein>
<dbReference type="EMBL" id="JACXVP010000006">
    <property type="protein sequence ID" value="KAG5602633.1"/>
    <property type="molecule type" value="Genomic_DNA"/>
</dbReference>
<proteinExistence type="predicted"/>
<feature type="non-terminal residue" evidence="2">
    <location>
        <position position="1"/>
    </location>
</feature>
<dbReference type="PANTHER" id="PTHR47066">
    <property type="entry name" value="HEAVY METAL-ASSOCIATED ISOPRENYLATED PLANT PROTEIN 9"/>
    <property type="match status" value="1"/>
</dbReference>
<sequence>ELVKEPKIEEMEDEKTEELKQHSPLILCIDLHCLGCAKKIERTISKIRGFYPTLVTLLVNRLTTVELIVNMHCEACAKQLKRKILKMRGSMDANKLVDYVYRRTKKQAKIVLQHEPRKHKEETKSEDPNPDEEAKKLEEEDKKEGGRQ</sequence>
<dbReference type="Proteomes" id="UP000824120">
    <property type="component" value="Chromosome 6"/>
</dbReference>
<dbReference type="GO" id="GO:0046872">
    <property type="term" value="F:metal ion binding"/>
    <property type="evidence" value="ECO:0007669"/>
    <property type="project" value="InterPro"/>
</dbReference>
<organism evidence="2 3">
    <name type="scientific">Solanum commersonii</name>
    <name type="common">Commerson's wild potato</name>
    <name type="synonym">Commerson's nightshade</name>
    <dbReference type="NCBI Taxonomy" id="4109"/>
    <lineage>
        <taxon>Eukaryota</taxon>
        <taxon>Viridiplantae</taxon>
        <taxon>Streptophyta</taxon>
        <taxon>Embryophyta</taxon>
        <taxon>Tracheophyta</taxon>
        <taxon>Spermatophyta</taxon>
        <taxon>Magnoliopsida</taxon>
        <taxon>eudicotyledons</taxon>
        <taxon>Gunneridae</taxon>
        <taxon>Pentapetalae</taxon>
        <taxon>asterids</taxon>
        <taxon>lamiids</taxon>
        <taxon>Solanales</taxon>
        <taxon>Solanaceae</taxon>
        <taxon>Solanoideae</taxon>
        <taxon>Solaneae</taxon>
        <taxon>Solanum</taxon>
    </lineage>
</organism>
<dbReference type="InterPro" id="IPR044258">
    <property type="entry name" value="HIPP09-like"/>
</dbReference>
<keyword evidence="3" id="KW-1185">Reference proteome</keyword>
<evidence type="ECO:0000313" key="3">
    <source>
        <dbReference type="Proteomes" id="UP000824120"/>
    </source>
</evidence>
<feature type="region of interest" description="Disordered" evidence="1">
    <location>
        <begin position="110"/>
        <end position="148"/>
    </location>
</feature>
<dbReference type="PANTHER" id="PTHR47066:SF2">
    <property type="entry name" value="HMA DOMAIN-CONTAINING PROTEIN"/>
    <property type="match status" value="1"/>
</dbReference>
<accession>A0A9J5YQ75</accession>
<dbReference type="SUPFAM" id="SSF55008">
    <property type="entry name" value="HMA, heavy metal-associated domain"/>
    <property type="match status" value="1"/>
</dbReference>
<reference evidence="2 3" key="1">
    <citation type="submission" date="2020-09" db="EMBL/GenBank/DDBJ databases">
        <title>De no assembly of potato wild relative species, Solanum commersonii.</title>
        <authorList>
            <person name="Cho K."/>
        </authorList>
    </citation>
    <scope>NUCLEOTIDE SEQUENCE [LARGE SCALE GENOMIC DNA]</scope>
    <source>
        <strain evidence="2">LZ3.2</strain>
        <tissue evidence="2">Leaf</tissue>
    </source>
</reference>
<comment type="caution">
    <text evidence="2">The sequence shown here is derived from an EMBL/GenBank/DDBJ whole genome shotgun (WGS) entry which is preliminary data.</text>
</comment>
<name>A0A9J5YQ75_SOLCO</name>
<dbReference type="InterPro" id="IPR036163">
    <property type="entry name" value="HMA_dom_sf"/>
</dbReference>
<evidence type="ECO:0000256" key="1">
    <source>
        <dbReference type="SAM" id="MobiDB-lite"/>
    </source>
</evidence>
<feature type="compositionally biased region" description="Basic and acidic residues" evidence="1">
    <location>
        <begin position="112"/>
        <end position="148"/>
    </location>
</feature>
<evidence type="ECO:0008006" key="4">
    <source>
        <dbReference type="Google" id="ProtNLM"/>
    </source>
</evidence>
<dbReference type="OrthoDB" id="1926387at2759"/>
<dbReference type="AlphaFoldDB" id="A0A9J5YQ75"/>
<evidence type="ECO:0000313" key="2">
    <source>
        <dbReference type="EMBL" id="KAG5602633.1"/>
    </source>
</evidence>